<dbReference type="Gene3D" id="3.30.565.10">
    <property type="entry name" value="Histidine kinase-like ATPase, C-terminal domain"/>
    <property type="match status" value="1"/>
</dbReference>
<evidence type="ECO:0000256" key="3">
    <source>
        <dbReference type="ARBA" id="ARBA00012438"/>
    </source>
</evidence>
<dbReference type="InterPro" id="IPR003661">
    <property type="entry name" value="HisK_dim/P_dom"/>
</dbReference>
<keyword evidence="8" id="KW-0067">ATP-binding</keyword>
<dbReference type="PANTHER" id="PTHR42878">
    <property type="entry name" value="TWO-COMPONENT HISTIDINE KINASE"/>
    <property type="match status" value="1"/>
</dbReference>
<evidence type="ECO:0000256" key="5">
    <source>
        <dbReference type="ARBA" id="ARBA00022679"/>
    </source>
</evidence>
<keyword evidence="9" id="KW-0902">Two-component regulatory system</keyword>
<evidence type="ECO:0000259" key="12">
    <source>
        <dbReference type="PROSITE" id="PS50109"/>
    </source>
</evidence>
<evidence type="ECO:0000313" key="13">
    <source>
        <dbReference type="EMBL" id="HJG32056.1"/>
    </source>
</evidence>
<keyword evidence="7 13" id="KW-0418">Kinase</keyword>
<dbReference type="EMBL" id="DYVF01000072">
    <property type="protein sequence ID" value="HJG32056.1"/>
    <property type="molecule type" value="Genomic_DNA"/>
</dbReference>
<dbReference type="SUPFAM" id="SSF47384">
    <property type="entry name" value="Homodimeric domain of signal transducing histidine kinase"/>
    <property type="match status" value="1"/>
</dbReference>
<dbReference type="Pfam" id="PF02518">
    <property type="entry name" value="HATPase_c"/>
    <property type="match status" value="1"/>
</dbReference>
<gene>
    <name evidence="13" type="ORF">K8U80_11795</name>
</gene>
<feature type="transmembrane region" description="Helical" evidence="11">
    <location>
        <begin position="21"/>
        <end position="43"/>
    </location>
</feature>
<sequence>MRGRSLAGALRVATRSLTVRCLGVLAAYAFALGAIAFAVGAAGEFLLATAFPSMETVLAHEGDLEHDRFGALRDPELSSCRIAVFDGDGARLYASDDVAAKKIRASYLPLINDYREGLFYEVFSEQVDGEPCYRIMMCSTTEYDVLVEAGDADGGTDVLVDAADKRIDAQALLDADLNVLDGDLFSGRTSLSRREFNFIKGMYDARMSVERLDYQTADGDLRTLVLAAPLVNDAAYQRVVDDAGRIALLAIPAGLIATVVAAWGLARLMRRAARPLDRAIETYRSGGEVTPAEQVPRELMGTYDNFTDLMDRLRTARLERQQLIADVSHDLKTPLTVIGGYAQALADGVVPPDKAAGYLRSMRDRAQAAGELIDLLFSFSKMEHPAYEPHLLETDVACEVRRAADEARGQVESAGCTLEVCAEGPVRALVDVQLLRRSVLNLIDNACVHNEPGVRIRVACSSDEGSGLVTVSVSDTGKGVDPAIAERIFEPFATSDEARAAGCGTGLGLSIVRRAAEVMGGRAYLDAAVDAPWSTRFVLELPRAEEADH</sequence>
<evidence type="ECO:0000256" key="7">
    <source>
        <dbReference type="ARBA" id="ARBA00022777"/>
    </source>
</evidence>
<evidence type="ECO:0000256" key="11">
    <source>
        <dbReference type="SAM" id="Phobius"/>
    </source>
</evidence>
<organism evidence="13 14">
    <name type="scientific">Collinsella ihumii</name>
    <dbReference type="NCBI Taxonomy" id="1720204"/>
    <lineage>
        <taxon>Bacteria</taxon>
        <taxon>Bacillati</taxon>
        <taxon>Actinomycetota</taxon>
        <taxon>Coriobacteriia</taxon>
        <taxon>Coriobacteriales</taxon>
        <taxon>Coriobacteriaceae</taxon>
        <taxon>Collinsella</taxon>
    </lineage>
</organism>
<keyword evidence="11" id="KW-0812">Transmembrane</keyword>
<evidence type="ECO:0000256" key="2">
    <source>
        <dbReference type="ARBA" id="ARBA00004236"/>
    </source>
</evidence>
<name>A0A921IRQ4_9ACTN</name>
<keyword evidence="4" id="KW-0597">Phosphoprotein</keyword>
<keyword evidence="6" id="KW-0547">Nucleotide-binding</keyword>
<evidence type="ECO:0000256" key="6">
    <source>
        <dbReference type="ARBA" id="ARBA00022741"/>
    </source>
</evidence>
<dbReference type="InterPro" id="IPR036097">
    <property type="entry name" value="HisK_dim/P_sf"/>
</dbReference>
<evidence type="ECO:0000256" key="9">
    <source>
        <dbReference type="ARBA" id="ARBA00023012"/>
    </source>
</evidence>
<evidence type="ECO:0000313" key="14">
    <source>
        <dbReference type="Proteomes" id="UP000746751"/>
    </source>
</evidence>
<dbReference type="InterPro" id="IPR003594">
    <property type="entry name" value="HATPase_dom"/>
</dbReference>
<keyword evidence="5" id="KW-0808">Transferase</keyword>
<dbReference type="GO" id="GO:0030295">
    <property type="term" value="F:protein kinase activator activity"/>
    <property type="evidence" value="ECO:0007669"/>
    <property type="project" value="TreeGrafter"/>
</dbReference>
<feature type="domain" description="Histidine kinase" evidence="12">
    <location>
        <begin position="326"/>
        <end position="545"/>
    </location>
</feature>
<dbReference type="EC" id="2.7.13.3" evidence="3"/>
<feature type="transmembrane region" description="Helical" evidence="11">
    <location>
        <begin position="246"/>
        <end position="266"/>
    </location>
</feature>
<dbReference type="GO" id="GO:0007234">
    <property type="term" value="P:osmosensory signaling via phosphorelay pathway"/>
    <property type="evidence" value="ECO:0007669"/>
    <property type="project" value="TreeGrafter"/>
</dbReference>
<protein>
    <recommendedName>
        <fullName evidence="10">Sensor-like histidine kinase SenX3</fullName>
        <ecNumber evidence="3">2.7.13.3</ecNumber>
    </recommendedName>
</protein>
<dbReference type="SMART" id="SM00387">
    <property type="entry name" value="HATPase_c"/>
    <property type="match status" value="1"/>
</dbReference>
<dbReference type="Proteomes" id="UP000746751">
    <property type="component" value="Unassembled WGS sequence"/>
</dbReference>
<reference evidence="13" key="1">
    <citation type="journal article" date="2021" name="PeerJ">
        <title>Extensive microbial diversity within the chicken gut microbiome revealed by metagenomics and culture.</title>
        <authorList>
            <person name="Gilroy R."/>
            <person name="Ravi A."/>
            <person name="Getino M."/>
            <person name="Pursley I."/>
            <person name="Horton D.L."/>
            <person name="Alikhan N.F."/>
            <person name="Baker D."/>
            <person name="Gharbi K."/>
            <person name="Hall N."/>
            <person name="Watson M."/>
            <person name="Adriaenssens E.M."/>
            <person name="Foster-Nyarko E."/>
            <person name="Jarju S."/>
            <person name="Secka A."/>
            <person name="Antonio M."/>
            <person name="Oren A."/>
            <person name="Chaudhuri R.R."/>
            <person name="La Ragione R."/>
            <person name="Hildebrand F."/>
            <person name="Pallen M.J."/>
        </authorList>
    </citation>
    <scope>NUCLEOTIDE SEQUENCE</scope>
    <source>
        <strain evidence="13">ChiGjej2B2-7701</strain>
    </source>
</reference>
<evidence type="ECO:0000256" key="10">
    <source>
        <dbReference type="ARBA" id="ARBA00039401"/>
    </source>
</evidence>
<dbReference type="InterPro" id="IPR050351">
    <property type="entry name" value="BphY/WalK/GraS-like"/>
</dbReference>
<dbReference type="InterPro" id="IPR036890">
    <property type="entry name" value="HATPase_C_sf"/>
</dbReference>
<dbReference type="InterPro" id="IPR004358">
    <property type="entry name" value="Sig_transdc_His_kin-like_C"/>
</dbReference>
<dbReference type="GO" id="GO:0005524">
    <property type="term" value="F:ATP binding"/>
    <property type="evidence" value="ECO:0007669"/>
    <property type="project" value="UniProtKB-KW"/>
</dbReference>
<comment type="catalytic activity">
    <reaction evidence="1">
        <text>ATP + protein L-histidine = ADP + protein N-phospho-L-histidine.</text>
        <dbReference type="EC" id="2.7.13.3"/>
    </reaction>
</comment>
<dbReference type="GO" id="GO:0005886">
    <property type="term" value="C:plasma membrane"/>
    <property type="evidence" value="ECO:0007669"/>
    <property type="project" value="UniProtKB-SubCell"/>
</dbReference>
<comment type="subcellular location">
    <subcellularLocation>
        <location evidence="2">Cell membrane</location>
    </subcellularLocation>
</comment>
<dbReference type="InterPro" id="IPR005467">
    <property type="entry name" value="His_kinase_dom"/>
</dbReference>
<dbReference type="SUPFAM" id="SSF55874">
    <property type="entry name" value="ATPase domain of HSP90 chaperone/DNA topoisomerase II/histidine kinase"/>
    <property type="match status" value="1"/>
</dbReference>
<keyword evidence="11" id="KW-1133">Transmembrane helix</keyword>
<dbReference type="SMART" id="SM00388">
    <property type="entry name" value="HisKA"/>
    <property type="match status" value="1"/>
</dbReference>
<dbReference type="AlphaFoldDB" id="A0A921IRQ4"/>
<dbReference type="GO" id="GO:0000156">
    <property type="term" value="F:phosphorelay response regulator activity"/>
    <property type="evidence" value="ECO:0007669"/>
    <property type="project" value="TreeGrafter"/>
</dbReference>
<evidence type="ECO:0000256" key="8">
    <source>
        <dbReference type="ARBA" id="ARBA00022840"/>
    </source>
</evidence>
<dbReference type="GO" id="GO:0000155">
    <property type="term" value="F:phosphorelay sensor kinase activity"/>
    <property type="evidence" value="ECO:0007669"/>
    <property type="project" value="InterPro"/>
</dbReference>
<reference evidence="13" key="2">
    <citation type="submission" date="2021-09" db="EMBL/GenBank/DDBJ databases">
        <authorList>
            <person name="Gilroy R."/>
        </authorList>
    </citation>
    <scope>NUCLEOTIDE SEQUENCE</scope>
    <source>
        <strain evidence="13">ChiGjej2B2-7701</strain>
    </source>
</reference>
<proteinExistence type="predicted"/>
<dbReference type="PANTHER" id="PTHR42878:SF7">
    <property type="entry name" value="SENSOR HISTIDINE KINASE GLRK"/>
    <property type="match status" value="1"/>
</dbReference>
<dbReference type="PRINTS" id="PR00344">
    <property type="entry name" value="BCTRLSENSOR"/>
</dbReference>
<dbReference type="Gene3D" id="1.10.287.130">
    <property type="match status" value="1"/>
</dbReference>
<dbReference type="PROSITE" id="PS50109">
    <property type="entry name" value="HIS_KIN"/>
    <property type="match status" value="1"/>
</dbReference>
<dbReference type="CDD" id="cd00082">
    <property type="entry name" value="HisKA"/>
    <property type="match status" value="1"/>
</dbReference>
<evidence type="ECO:0000256" key="1">
    <source>
        <dbReference type="ARBA" id="ARBA00000085"/>
    </source>
</evidence>
<evidence type="ECO:0000256" key="4">
    <source>
        <dbReference type="ARBA" id="ARBA00022553"/>
    </source>
</evidence>
<keyword evidence="11" id="KW-0472">Membrane</keyword>
<accession>A0A921IRQ4</accession>
<dbReference type="CDD" id="cd00075">
    <property type="entry name" value="HATPase"/>
    <property type="match status" value="1"/>
</dbReference>
<comment type="caution">
    <text evidence="13">The sequence shown here is derived from an EMBL/GenBank/DDBJ whole genome shotgun (WGS) entry which is preliminary data.</text>
</comment>
<dbReference type="Pfam" id="PF00512">
    <property type="entry name" value="HisKA"/>
    <property type="match status" value="1"/>
</dbReference>